<feature type="active site" description="Proton donor/acceptor" evidence="3">
    <location>
        <position position="258"/>
    </location>
</feature>
<accession>A0A510DUC8</accession>
<evidence type="ECO:0000313" key="4">
    <source>
        <dbReference type="EMBL" id="BBG23670.1"/>
    </source>
</evidence>
<feature type="binding site" evidence="2">
    <location>
        <position position="261"/>
    </location>
    <ligand>
        <name>Zn(2+)</name>
        <dbReference type="ChEBI" id="CHEBI:29105"/>
        <note>catalytic</note>
    </ligand>
</feature>
<dbReference type="PRINTS" id="PR00998">
    <property type="entry name" value="CRBOXYPTASET"/>
</dbReference>
<dbReference type="Pfam" id="PF02074">
    <property type="entry name" value="Peptidase_M32"/>
    <property type="match status" value="1"/>
</dbReference>
<comment type="cofactor">
    <cofactor evidence="2">
        <name>Zn(2+)</name>
        <dbReference type="ChEBI" id="CHEBI:29105"/>
    </cofactor>
    <text evidence="2">Binds 1 zinc ion per subunit.</text>
</comment>
<keyword evidence="2" id="KW-0862">Zinc</keyword>
<dbReference type="GO" id="GO:0046872">
    <property type="term" value="F:metal ion binding"/>
    <property type="evidence" value="ECO:0007669"/>
    <property type="project" value="UniProtKB-KW"/>
</dbReference>
<evidence type="ECO:0000313" key="7">
    <source>
        <dbReference type="Proteomes" id="UP000325030"/>
    </source>
</evidence>
<dbReference type="RefSeq" id="WP_149528410.1">
    <property type="nucleotide sequence ID" value="NZ_AP018929.1"/>
</dbReference>
<name>A0A510E1P5_9CREN</name>
<comment type="similarity">
    <text evidence="1">Belongs to the peptidase M32 family.</text>
</comment>
<keyword evidence="1 2" id="KW-0479">Metal-binding</keyword>
<evidence type="ECO:0000256" key="3">
    <source>
        <dbReference type="PIRSR" id="PIRSR006615-2"/>
    </source>
</evidence>
<dbReference type="KEGG" id="step:IC006_0958"/>
<keyword evidence="1" id="KW-0645">Protease</keyword>
<dbReference type="PANTHER" id="PTHR34217:SF1">
    <property type="entry name" value="CARBOXYPEPTIDASE 1"/>
    <property type="match status" value="1"/>
</dbReference>
<accession>A0A510E1P5</accession>
<protein>
    <recommendedName>
        <fullName evidence="1">Metal-dependent carboxypeptidase</fullName>
        <ecNumber evidence="1">3.4.17.19</ecNumber>
    </recommendedName>
</protein>
<dbReference type="CDD" id="cd06460">
    <property type="entry name" value="M32_Taq"/>
    <property type="match status" value="1"/>
</dbReference>
<gene>
    <name evidence="4" type="ORF">IC006_0958</name>
    <name evidence="5" type="ORF">IC007_0927</name>
</gene>
<dbReference type="EMBL" id="AP018929">
    <property type="protein sequence ID" value="BBG23670.1"/>
    <property type="molecule type" value="Genomic_DNA"/>
</dbReference>
<dbReference type="EMBL" id="AP018930">
    <property type="protein sequence ID" value="BBG26419.1"/>
    <property type="molecule type" value="Genomic_DNA"/>
</dbReference>
<dbReference type="Proteomes" id="UP000325030">
    <property type="component" value="Chromosome"/>
</dbReference>
<dbReference type="PANTHER" id="PTHR34217">
    <property type="entry name" value="METAL-DEPENDENT CARBOXYPEPTIDASE"/>
    <property type="match status" value="1"/>
</dbReference>
<dbReference type="SUPFAM" id="SSF55486">
    <property type="entry name" value="Metalloproteases ('zincins'), catalytic domain"/>
    <property type="match status" value="1"/>
</dbReference>
<reference evidence="5 6" key="2">
    <citation type="journal article" date="2020" name="Int. J. Syst. Evol. Microbiol.">
        <title>Sulfuracidifex tepidarius gen. nov., sp. nov. and transfer of Sulfolobus metallicus Huber and Stetter 1992 to the genus Sulfuracidifex as Sulfuracidifex metallicus comb. nov.</title>
        <authorList>
            <person name="Itoh T."/>
            <person name="Miura T."/>
            <person name="Sakai H.D."/>
            <person name="Kato S."/>
            <person name="Ohkuma M."/>
            <person name="Takashina T."/>
        </authorList>
    </citation>
    <scope>NUCLEOTIDE SEQUENCE</scope>
    <source>
        <strain evidence="4 6">IC-006</strain>
        <strain evidence="5">IC-007</strain>
    </source>
</reference>
<dbReference type="GO" id="GO:0004181">
    <property type="term" value="F:metallocarboxypeptidase activity"/>
    <property type="evidence" value="ECO:0007669"/>
    <property type="project" value="UniProtKB-UniRule"/>
</dbReference>
<dbReference type="PROSITE" id="PS52034">
    <property type="entry name" value="PEPTIDASE_M32"/>
    <property type="match status" value="1"/>
</dbReference>
<proteinExistence type="inferred from homology"/>
<dbReference type="GO" id="GO:0006508">
    <property type="term" value="P:proteolysis"/>
    <property type="evidence" value="ECO:0007669"/>
    <property type="project" value="UniProtKB-UniRule"/>
</dbReference>
<evidence type="ECO:0000313" key="5">
    <source>
        <dbReference type="EMBL" id="BBG26419.1"/>
    </source>
</evidence>
<keyword evidence="1 5" id="KW-0121">Carboxypeptidase</keyword>
<dbReference type="AlphaFoldDB" id="A0A510E1P5"/>
<comment type="function">
    <text evidence="1">Broad specificity carboxypetidase that releases amino acids sequentially from the C-terminus, including neutral, aromatic, polar and basic residues.</text>
</comment>
<evidence type="ECO:0000256" key="1">
    <source>
        <dbReference type="PIRNR" id="PIRNR006615"/>
    </source>
</evidence>
<dbReference type="GeneID" id="41717310"/>
<comment type="catalytic activity">
    <reaction evidence="1">
        <text>Release of a C-terminal amino acid with broad specificity, except for -Pro.</text>
        <dbReference type="EC" id="3.4.17.19"/>
    </reaction>
</comment>
<sequence>MISNSFLTKFKEVWAISHAMRLMGWDIETYMPPEGISYRAEEMATLNSMRRKKLLEIKADVEHLEPRDDMEAGIKRVLWREIRYIDSVPEEVDAEINKLSAESAVVWRDARVKNDFSSFKPYLDRMVELKVKVAQLLGYNDHPYSSLLDLYEEGLTVNEADGIFGSLLPDLKRVLQKVEAEGRFNSPSGLEDEPYPREIMEGVVNEIAYDVLRMPRGKFRIDSSPHPFTTGINRHDVRITVRYEGFDFKRALYSLIHESGHAIYELQMDESLEFTPLAQAPSFGVHESQSRLWENNIGRSKGFVGLIYPRLKPLVKGKSVEEVYRYLNAVRPQPIRVDADELTYNFHIAVRYFAEKKLIDGSLGVSELPEFFDDMLEEYLGVRPKSYSDGVLQDIHWSHGSFGYFPSYTVGNIVAAVIYHHMDFEDDVIRGGKLEVVKDWLREKVHKFGATYPPKELLKRSFGEDYNPTRLVDYLERKYVGTE</sequence>
<keyword evidence="1" id="KW-0482">Metalloprotease</keyword>
<evidence type="ECO:0000313" key="6">
    <source>
        <dbReference type="Proteomes" id="UP000322983"/>
    </source>
</evidence>
<keyword evidence="6" id="KW-1185">Reference proteome</keyword>
<feature type="binding site" evidence="2">
    <location>
        <position position="287"/>
    </location>
    <ligand>
        <name>Zn(2+)</name>
        <dbReference type="ChEBI" id="CHEBI:29105"/>
        <note>catalytic</note>
    </ligand>
</feature>
<organism evidence="5 7">
    <name type="scientific">Sulfuracidifex tepidarius</name>
    <dbReference type="NCBI Taxonomy" id="1294262"/>
    <lineage>
        <taxon>Archaea</taxon>
        <taxon>Thermoproteota</taxon>
        <taxon>Thermoprotei</taxon>
        <taxon>Sulfolobales</taxon>
        <taxon>Sulfolobaceae</taxon>
        <taxon>Sulfuracidifex</taxon>
    </lineage>
</organism>
<dbReference type="OrthoDB" id="7244at2157"/>
<dbReference type="Gene3D" id="1.10.1370.30">
    <property type="match status" value="1"/>
</dbReference>
<dbReference type="EC" id="3.4.17.19" evidence="1"/>
<feature type="binding site" evidence="2">
    <location>
        <position position="257"/>
    </location>
    <ligand>
        <name>Zn(2+)</name>
        <dbReference type="ChEBI" id="CHEBI:29105"/>
        <note>catalytic</note>
    </ligand>
</feature>
<dbReference type="Proteomes" id="UP000322983">
    <property type="component" value="Chromosome"/>
</dbReference>
<dbReference type="PIRSF" id="PIRSF006615">
    <property type="entry name" value="Zn_crbxpep_Taq"/>
    <property type="match status" value="1"/>
</dbReference>
<evidence type="ECO:0000256" key="2">
    <source>
        <dbReference type="PIRSR" id="PIRSR006615-1"/>
    </source>
</evidence>
<dbReference type="InterPro" id="IPR001333">
    <property type="entry name" value="Peptidase_M32_Taq"/>
</dbReference>
<reference evidence="7" key="1">
    <citation type="submission" date="2018-09" db="EMBL/GenBank/DDBJ databases">
        <title>Complete Genome Sequencing of Sulfolobus sp. JCM 16834.</title>
        <authorList>
            <person name="Kato S."/>
            <person name="Itoh T."/>
            <person name="Ohkuma M."/>
        </authorList>
    </citation>
    <scope>NUCLEOTIDE SEQUENCE [LARGE SCALE GENOMIC DNA]</scope>
    <source>
        <strain evidence="7">IC-007</strain>
    </source>
</reference>
<keyword evidence="1" id="KW-0378">Hydrolase</keyword>